<name>A0A0B7NGA9_9FUNG</name>
<accession>A0A0B7NGA9</accession>
<dbReference type="PROSITE" id="PS51257">
    <property type="entry name" value="PROKAR_LIPOPROTEIN"/>
    <property type="match status" value="1"/>
</dbReference>
<evidence type="ECO:0000256" key="1">
    <source>
        <dbReference type="SAM" id="SignalP"/>
    </source>
</evidence>
<evidence type="ECO:0008006" key="4">
    <source>
        <dbReference type="Google" id="ProtNLM"/>
    </source>
</evidence>
<sequence length="168" mass="18399">MAAKHFLQVFVTIFVFIAACSAQIGTQVNFPITNSTIVPGQKIDIAYGYQNMGNGSYVVDLDLWQDNTLTLLAKNIDTNVPIPSGNSTGTQLDFFLNSTYSWSVPHGLNKTVYLTVTTKSKLSYSSVDLSMRSRAIVLHVNAGIMNLPMQKLSLVALSMLIVRLAGFF</sequence>
<organism evidence="2 3">
    <name type="scientific">Parasitella parasitica</name>
    <dbReference type="NCBI Taxonomy" id="35722"/>
    <lineage>
        <taxon>Eukaryota</taxon>
        <taxon>Fungi</taxon>
        <taxon>Fungi incertae sedis</taxon>
        <taxon>Mucoromycota</taxon>
        <taxon>Mucoromycotina</taxon>
        <taxon>Mucoromycetes</taxon>
        <taxon>Mucorales</taxon>
        <taxon>Mucorineae</taxon>
        <taxon>Mucoraceae</taxon>
        <taxon>Parasitella</taxon>
    </lineage>
</organism>
<dbReference type="OrthoDB" id="2282137at2759"/>
<dbReference type="AlphaFoldDB" id="A0A0B7NGA9"/>
<proteinExistence type="predicted"/>
<feature type="chain" id="PRO_5002138090" description="Translocon-associated protein subunit beta" evidence="1">
    <location>
        <begin position="23"/>
        <end position="168"/>
    </location>
</feature>
<evidence type="ECO:0000313" key="3">
    <source>
        <dbReference type="Proteomes" id="UP000054107"/>
    </source>
</evidence>
<protein>
    <recommendedName>
        <fullName evidence="4">Translocon-associated protein subunit beta</fullName>
    </recommendedName>
</protein>
<evidence type="ECO:0000313" key="2">
    <source>
        <dbReference type="EMBL" id="CEP17576.1"/>
    </source>
</evidence>
<dbReference type="EMBL" id="LN733710">
    <property type="protein sequence ID" value="CEP17576.1"/>
    <property type="molecule type" value="Genomic_DNA"/>
</dbReference>
<gene>
    <name evidence="2" type="primary">PARPA_11874.1 scaffold 44722</name>
</gene>
<reference evidence="2 3" key="1">
    <citation type="submission" date="2014-09" db="EMBL/GenBank/DDBJ databases">
        <authorList>
            <person name="Ellenberger Sabrina"/>
        </authorList>
    </citation>
    <scope>NUCLEOTIDE SEQUENCE [LARGE SCALE GENOMIC DNA]</scope>
    <source>
        <strain evidence="2 3">CBS 412.66</strain>
    </source>
</reference>
<feature type="signal peptide" evidence="1">
    <location>
        <begin position="1"/>
        <end position="22"/>
    </location>
</feature>
<dbReference type="Proteomes" id="UP000054107">
    <property type="component" value="Unassembled WGS sequence"/>
</dbReference>
<keyword evidence="1" id="KW-0732">Signal</keyword>
<keyword evidence="3" id="KW-1185">Reference proteome</keyword>